<dbReference type="AlphaFoldDB" id="A0A1G6H602"/>
<dbReference type="InterPro" id="IPR002549">
    <property type="entry name" value="AI-2E-like"/>
</dbReference>
<feature type="transmembrane region" description="Helical" evidence="8">
    <location>
        <begin position="162"/>
        <end position="181"/>
    </location>
</feature>
<evidence type="ECO:0000256" key="7">
    <source>
        <dbReference type="ARBA" id="ARBA00023136"/>
    </source>
</evidence>
<feature type="transmembrane region" description="Helical" evidence="8">
    <location>
        <begin position="273"/>
        <end position="294"/>
    </location>
</feature>
<evidence type="ECO:0000256" key="4">
    <source>
        <dbReference type="ARBA" id="ARBA00022475"/>
    </source>
</evidence>
<dbReference type="GO" id="GO:0055085">
    <property type="term" value="P:transmembrane transport"/>
    <property type="evidence" value="ECO:0007669"/>
    <property type="project" value="TreeGrafter"/>
</dbReference>
<feature type="transmembrane region" description="Helical" evidence="8">
    <location>
        <begin position="68"/>
        <end position="89"/>
    </location>
</feature>
<dbReference type="EMBL" id="FMYI01000002">
    <property type="protein sequence ID" value="SDB89672.1"/>
    <property type="molecule type" value="Genomic_DNA"/>
</dbReference>
<evidence type="ECO:0000313" key="9">
    <source>
        <dbReference type="EMBL" id="SDB89672.1"/>
    </source>
</evidence>
<dbReference type="Proteomes" id="UP000242949">
    <property type="component" value="Unassembled WGS sequence"/>
</dbReference>
<dbReference type="PANTHER" id="PTHR21716">
    <property type="entry name" value="TRANSMEMBRANE PROTEIN"/>
    <property type="match status" value="1"/>
</dbReference>
<feature type="transmembrane region" description="Helical" evidence="8">
    <location>
        <begin position="6"/>
        <end position="25"/>
    </location>
</feature>
<name>A0A1G6H602_9BACI</name>
<evidence type="ECO:0000313" key="10">
    <source>
        <dbReference type="Proteomes" id="UP000242949"/>
    </source>
</evidence>
<keyword evidence="5 8" id="KW-0812">Transmembrane</keyword>
<feature type="transmembrane region" description="Helical" evidence="8">
    <location>
        <begin position="217"/>
        <end position="236"/>
    </location>
</feature>
<evidence type="ECO:0000256" key="3">
    <source>
        <dbReference type="ARBA" id="ARBA00022448"/>
    </source>
</evidence>
<keyword evidence="7 8" id="KW-0472">Membrane</keyword>
<evidence type="ECO:0000256" key="6">
    <source>
        <dbReference type="ARBA" id="ARBA00022989"/>
    </source>
</evidence>
<organism evidence="9 10">
    <name type="scientific">Pelagirhabdus alkalitolerans</name>
    <dbReference type="NCBI Taxonomy" id="1612202"/>
    <lineage>
        <taxon>Bacteria</taxon>
        <taxon>Bacillati</taxon>
        <taxon>Bacillota</taxon>
        <taxon>Bacilli</taxon>
        <taxon>Bacillales</taxon>
        <taxon>Bacillaceae</taxon>
        <taxon>Pelagirhabdus</taxon>
    </lineage>
</organism>
<comment type="subcellular location">
    <subcellularLocation>
        <location evidence="1">Cell membrane</location>
        <topology evidence="1">Multi-pass membrane protein</topology>
    </subcellularLocation>
</comment>
<dbReference type="OrthoDB" id="9793390at2"/>
<protein>
    <submittedName>
        <fullName evidence="9">Predicted PurR-regulated permease PerM</fullName>
    </submittedName>
</protein>
<evidence type="ECO:0000256" key="2">
    <source>
        <dbReference type="ARBA" id="ARBA00009773"/>
    </source>
</evidence>
<feature type="transmembrane region" description="Helical" evidence="8">
    <location>
        <begin position="315"/>
        <end position="340"/>
    </location>
</feature>
<keyword evidence="3" id="KW-0813">Transport</keyword>
<dbReference type="RefSeq" id="WP_090793254.1">
    <property type="nucleotide sequence ID" value="NZ_FMYI01000002.1"/>
</dbReference>
<feature type="transmembrane region" description="Helical" evidence="8">
    <location>
        <begin position="32"/>
        <end position="53"/>
    </location>
</feature>
<comment type="similarity">
    <text evidence="2">Belongs to the autoinducer-2 exporter (AI-2E) (TC 2.A.86) family.</text>
</comment>
<dbReference type="STRING" id="1612202.SAMN05421734_102279"/>
<reference evidence="10" key="1">
    <citation type="submission" date="2016-09" db="EMBL/GenBank/DDBJ databases">
        <authorList>
            <person name="Varghese N."/>
            <person name="Submissions S."/>
        </authorList>
    </citation>
    <scope>NUCLEOTIDE SEQUENCE [LARGE SCALE GENOMIC DNA]</scope>
    <source>
        <strain evidence="10">S5</strain>
    </source>
</reference>
<evidence type="ECO:0000256" key="8">
    <source>
        <dbReference type="SAM" id="Phobius"/>
    </source>
</evidence>
<keyword evidence="4" id="KW-1003">Cell membrane</keyword>
<feature type="transmembrane region" description="Helical" evidence="8">
    <location>
        <begin position="243"/>
        <end position="261"/>
    </location>
</feature>
<dbReference type="PANTHER" id="PTHR21716:SF53">
    <property type="entry name" value="PERMEASE PERM-RELATED"/>
    <property type="match status" value="1"/>
</dbReference>
<keyword evidence="10" id="KW-1185">Reference proteome</keyword>
<evidence type="ECO:0000256" key="5">
    <source>
        <dbReference type="ARBA" id="ARBA00022692"/>
    </source>
</evidence>
<dbReference type="Pfam" id="PF01594">
    <property type="entry name" value="AI-2E_transport"/>
    <property type="match status" value="1"/>
</dbReference>
<proteinExistence type="inferred from homology"/>
<gene>
    <name evidence="9" type="ORF">SAMN05421734_102279</name>
</gene>
<sequence>MYKDYMKIASVIIVSFIIIYLGSLVSWIFEPIIVFIQTLFIPILLASLLFYIFKPFVQLLSRYMPKALAIAMLYLAFVIILSVLLYLIIPEIQHQIGMLTQSMPNLIDDTQALITDLQQNQWVQQFDFIESLEVEDQVEEVGQSITDIVGDFVSGTLSVISVLFNFIITLFVVPFLLFYMLKEGEKFPKSFTKFVPEDKHHEVKQTFKELDETLSHYIQGILIVCLSIGVLCYIAFSIVGLDFALILAMIAMVTNVIPYVGPWIGAVPSVTVGLLQSPAMAVTVIIIIVIIQQIESIFIQPQVMGKKLSMHPVTVLFLVLAAGRFAGIFGMIVAVPFYAISKVIVTHVYRLIKIKKMSASS</sequence>
<accession>A0A1G6H602</accession>
<evidence type="ECO:0000256" key="1">
    <source>
        <dbReference type="ARBA" id="ARBA00004651"/>
    </source>
</evidence>
<keyword evidence="6 8" id="KW-1133">Transmembrane helix</keyword>
<dbReference type="GO" id="GO:0005886">
    <property type="term" value="C:plasma membrane"/>
    <property type="evidence" value="ECO:0007669"/>
    <property type="project" value="UniProtKB-SubCell"/>
</dbReference>